<accession>A0A6J4RSG7</accession>
<gene>
    <name evidence="4" type="ORF">AVDCRST_MAG25-2762</name>
</gene>
<dbReference type="GO" id="GO:0016811">
    <property type="term" value="F:hydrolase activity, acting on carbon-nitrogen (but not peptide) bonds, in linear amides"/>
    <property type="evidence" value="ECO:0007669"/>
    <property type="project" value="UniProtKB-ARBA"/>
</dbReference>
<reference evidence="4" key="1">
    <citation type="submission" date="2020-02" db="EMBL/GenBank/DDBJ databases">
        <authorList>
            <person name="Meier V. D."/>
        </authorList>
    </citation>
    <scope>NUCLEOTIDE SEQUENCE</scope>
    <source>
        <strain evidence="4">AVDCRST_MAG25</strain>
    </source>
</reference>
<dbReference type="Gene3D" id="3.60.110.10">
    <property type="entry name" value="Carbon-nitrogen hydrolase"/>
    <property type="match status" value="1"/>
</dbReference>
<feature type="domain" description="CN hydrolase" evidence="3">
    <location>
        <begin position="1"/>
        <end position="243"/>
    </location>
</feature>
<proteinExistence type="predicted"/>
<dbReference type="PANTHER" id="PTHR43674">
    <property type="entry name" value="NITRILASE C965.09-RELATED"/>
    <property type="match status" value="1"/>
</dbReference>
<sequence>MLLACAQYPIRDGEPETNLRRSLDWISAAARAGADLVVLPELSNSGCDLPSRERALPLAEEVPKGRTVCAWAEAARELGLLVVGGVLEAEGDDVYNSAVVVGPDGLLGRYRKTHFWDREKLVYEPGRELPVFETPLGTIGLLVCYDAWFPEAIRTLAMRGAEILCIPANAPDDWVPEGQRRGGLTMLGAHAIAGANANRIYVACANRVGDGYQGRSCIVAPSGGVLAFGEADAEGLVLAEVDPVRARREKRLTDHSHAFGDRNEEVYKFLPSPGPGEGSGPTS</sequence>
<dbReference type="InterPro" id="IPR003010">
    <property type="entry name" value="C-N_Hydrolase"/>
</dbReference>
<protein>
    <recommendedName>
        <fullName evidence="3">CN hydrolase domain-containing protein</fullName>
    </recommendedName>
</protein>
<dbReference type="AlphaFoldDB" id="A0A6J4RSG7"/>
<dbReference type="PANTHER" id="PTHR43674:SF2">
    <property type="entry name" value="BETA-UREIDOPROPIONASE"/>
    <property type="match status" value="1"/>
</dbReference>
<dbReference type="PROSITE" id="PS50263">
    <property type="entry name" value="CN_HYDROLASE"/>
    <property type="match status" value="1"/>
</dbReference>
<dbReference type="SUPFAM" id="SSF56317">
    <property type="entry name" value="Carbon-nitrogen hydrolase"/>
    <property type="match status" value="1"/>
</dbReference>
<dbReference type="InterPro" id="IPR050345">
    <property type="entry name" value="Aliph_Amidase/BUP"/>
</dbReference>
<dbReference type="Pfam" id="PF00795">
    <property type="entry name" value="CN_hydrolase"/>
    <property type="match status" value="1"/>
</dbReference>
<name>A0A6J4RSG7_9ACTN</name>
<feature type="region of interest" description="Disordered" evidence="2">
    <location>
        <begin position="253"/>
        <end position="283"/>
    </location>
</feature>
<evidence type="ECO:0000313" key="4">
    <source>
        <dbReference type="EMBL" id="CAA9480974.1"/>
    </source>
</evidence>
<feature type="compositionally biased region" description="Basic and acidic residues" evidence="2">
    <location>
        <begin position="253"/>
        <end position="267"/>
    </location>
</feature>
<organism evidence="4">
    <name type="scientific">uncultured Rubrobacteraceae bacterium</name>
    <dbReference type="NCBI Taxonomy" id="349277"/>
    <lineage>
        <taxon>Bacteria</taxon>
        <taxon>Bacillati</taxon>
        <taxon>Actinomycetota</taxon>
        <taxon>Rubrobacteria</taxon>
        <taxon>Rubrobacterales</taxon>
        <taxon>Rubrobacteraceae</taxon>
        <taxon>environmental samples</taxon>
    </lineage>
</organism>
<dbReference type="InterPro" id="IPR036526">
    <property type="entry name" value="C-N_Hydrolase_sf"/>
</dbReference>
<evidence type="ECO:0000256" key="2">
    <source>
        <dbReference type="SAM" id="MobiDB-lite"/>
    </source>
</evidence>
<evidence type="ECO:0000256" key="1">
    <source>
        <dbReference type="ARBA" id="ARBA00022801"/>
    </source>
</evidence>
<evidence type="ECO:0000259" key="3">
    <source>
        <dbReference type="PROSITE" id="PS50263"/>
    </source>
</evidence>
<dbReference type="EMBL" id="CADCVI010000183">
    <property type="protein sequence ID" value="CAA9480974.1"/>
    <property type="molecule type" value="Genomic_DNA"/>
</dbReference>
<keyword evidence="1" id="KW-0378">Hydrolase</keyword>